<accession>A0A941FJQ5</accession>
<dbReference type="EMBL" id="JAGTPW010000014">
    <property type="protein sequence ID" value="MBR8644681.1"/>
    <property type="molecule type" value="Genomic_DNA"/>
</dbReference>
<name>A0A941FJQ5_9BACI</name>
<protein>
    <submittedName>
        <fullName evidence="2">Uncharacterized protein</fullName>
    </submittedName>
</protein>
<evidence type="ECO:0000256" key="1">
    <source>
        <dbReference type="SAM" id="Phobius"/>
    </source>
</evidence>
<dbReference type="AlphaFoldDB" id="A0A941FJQ5"/>
<gene>
    <name evidence="2" type="ORF">KEH51_10080</name>
</gene>
<sequence length="63" mass="7336">MGLPILLTGSILILFHSAINIERLYTTMDIWSWMGTTFILEALIFSVAVLLEWLRDYQPFKEC</sequence>
<evidence type="ECO:0000313" key="2">
    <source>
        <dbReference type="EMBL" id="MBR8644681.1"/>
    </source>
</evidence>
<keyword evidence="1" id="KW-1133">Transmembrane helix</keyword>
<keyword evidence="1" id="KW-0812">Transmembrane</keyword>
<evidence type="ECO:0000313" key="3">
    <source>
        <dbReference type="Proteomes" id="UP000680045"/>
    </source>
</evidence>
<keyword evidence="1" id="KW-0472">Membrane</keyword>
<comment type="caution">
    <text evidence="2">The sequence shown here is derived from an EMBL/GenBank/DDBJ whole genome shotgun (WGS) entry which is preliminary data.</text>
</comment>
<proteinExistence type="predicted"/>
<organism evidence="2 3">
    <name type="scientific">Peribacillus frigoritolerans</name>
    <dbReference type="NCBI Taxonomy" id="450367"/>
    <lineage>
        <taxon>Bacteria</taxon>
        <taxon>Bacillati</taxon>
        <taxon>Bacillota</taxon>
        <taxon>Bacilli</taxon>
        <taxon>Bacillales</taxon>
        <taxon>Bacillaceae</taxon>
        <taxon>Peribacillus</taxon>
    </lineage>
</organism>
<feature type="transmembrane region" description="Helical" evidence="1">
    <location>
        <begin position="30"/>
        <end position="51"/>
    </location>
</feature>
<dbReference type="Proteomes" id="UP000680045">
    <property type="component" value="Unassembled WGS sequence"/>
</dbReference>
<reference evidence="2" key="1">
    <citation type="submission" date="2021-04" db="EMBL/GenBank/DDBJ databases">
        <title>Whole genome sequencing of Enterococci isolates from hospitalized patients.</title>
        <authorList>
            <person name="Ogoti B.M."/>
            <person name="Onyambu F.G."/>
        </authorList>
    </citation>
    <scope>NUCLEOTIDE SEQUENCE</scope>
    <source>
        <strain evidence="2">242</strain>
    </source>
</reference>